<dbReference type="STRING" id="1385510.GCA_000425205_02423"/>
<dbReference type="SUPFAM" id="SSF55729">
    <property type="entry name" value="Acyl-CoA N-acyltransferases (Nat)"/>
    <property type="match status" value="1"/>
</dbReference>
<dbReference type="PROSITE" id="PS51186">
    <property type="entry name" value="GNAT"/>
    <property type="match status" value="1"/>
</dbReference>
<dbReference type="Proteomes" id="UP000030528">
    <property type="component" value="Unassembled WGS sequence"/>
</dbReference>
<dbReference type="eggNOG" id="COG1670">
    <property type="taxonomic scope" value="Bacteria"/>
</dbReference>
<dbReference type="GO" id="GO:0005737">
    <property type="term" value="C:cytoplasm"/>
    <property type="evidence" value="ECO:0007669"/>
    <property type="project" value="TreeGrafter"/>
</dbReference>
<evidence type="ECO:0000313" key="3">
    <source>
        <dbReference type="Proteomes" id="UP000030528"/>
    </source>
</evidence>
<keyword evidence="2" id="KW-0808">Transferase</keyword>
<dbReference type="OrthoDB" id="9785602at2"/>
<keyword evidence="3" id="KW-1185">Reference proteome</keyword>
<comment type="caution">
    <text evidence="2">The sequence shown here is derived from an EMBL/GenBank/DDBJ whole genome shotgun (WGS) entry which is preliminary data.</text>
</comment>
<name>A0A0A5GJI6_9BACI</name>
<dbReference type="EMBL" id="AVPE01000010">
    <property type="protein sequence ID" value="KGX91378.1"/>
    <property type="molecule type" value="Genomic_DNA"/>
</dbReference>
<dbReference type="Pfam" id="PF13302">
    <property type="entry name" value="Acetyltransf_3"/>
    <property type="match status" value="1"/>
</dbReference>
<evidence type="ECO:0000259" key="1">
    <source>
        <dbReference type="PROSITE" id="PS51186"/>
    </source>
</evidence>
<dbReference type="Gene3D" id="3.40.630.30">
    <property type="match status" value="1"/>
</dbReference>
<dbReference type="InterPro" id="IPR051531">
    <property type="entry name" value="N-acetyltransferase"/>
</dbReference>
<dbReference type="AlphaFoldDB" id="A0A0A5GJI6"/>
<evidence type="ECO:0000313" key="2">
    <source>
        <dbReference type="EMBL" id="KGX91378.1"/>
    </source>
</evidence>
<dbReference type="InterPro" id="IPR016181">
    <property type="entry name" value="Acyl_CoA_acyltransferase"/>
</dbReference>
<dbReference type="GO" id="GO:0008999">
    <property type="term" value="F:protein-N-terminal-alanine acetyltransferase activity"/>
    <property type="evidence" value="ECO:0007669"/>
    <property type="project" value="TreeGrafter"/>
</dbReference>
<accession>A0A0A5GJI6</accession>
<proteinExistence type="predicted"/>
<organism evidence="2 3">
    <name type="scientific">Pontibacillus halophilus JSM 076056 = DSM 19796</name>
    <dbReference type="NCBI Taxonomy" id="1385510"/>
    <lineage>
        <taxon>Bacteria</taxon>
        <taxon>Bacillati</taxon>
        <taxon>Bacillota</taxon>
        <taxon>Bacilli</taxon>
        <taxon>Bacillales</taxon>
        <taxon>Bacillaceae</taxon>
        <taxon>Pontibacillus</taxon>
    </lineage>
</organism>
<gene>
    <name evidence="2" type="ORF">N781_04790</name>
</gene>
<dbReference type="PANTHER" id="PTHR43792:SF9">
    <property type="entry name" value="RIBOSOMAL-PROTEIN-ALANINE ACETYLTRANSFERASE"/>
    <property type="match status" value="1"/>
</dbReference>
<protein>
    <submittedName>
        <fullName evidence="2">GCN5 family N-acetyltransferase</fullName>
    </submittedName>
</protein>
<reference evidence="2 3" key="1">
    <citation type="submission" date="2013-08" db="EMBL/GenBank/DDBJ databases">
        <authorList>
            <person name="Huang J."/>
            <person name="Wang G."/>
        </authorList>
    </citation>
    <scope>NUCLEOTIDE SEQUENCE [LARGE SCALE GENOMIC DNA]</scope>
    <source>
        <strain evidence="2 3">JSM 076056</strain>
    </source>
</reference>
<dbReference type="PANTHER" id="PTHR43792">
    <property type="entry name" value="GNAT FAMILY, PUTATIVE (AFU_ORTHOLOGUE AFUA_3G00765)-RELATED-RELATED"/>
    <property type="match status" value="1"/>
</dbReference>
<sequence length="189" mass="22176">MNSKTMYPYLPTLETERLRLRKLTLEDVEDIYEYGSNDEVTRYVTWDTHQSLSDSLQFVEFVLQRYEEKEVAPWGIQLKETGKIIGTIDFVSRSPHHRKAEIGYVLSQEHWGKGIVPEAVNELLTFGFTKLDLVRIEARCFIENAKSERVMEKSGMTFEGILRKVMFVKGEHRDLKVYSILKEEFDCNK</sequence>
<dbReference type="InterPro" id="IPR000182">
    <property type="entry name" value="GNAT_dom"/>
</dbReference>
<dbReference type="RefSeq" id="WP_026800762.1">
    <property type="nucleotide sequence ID" value="NZ_AULI01000010.1"/>
</dbReference>
<feature type="domain" description="N-acetyltransferase" evidence="1">
    <location>
        <begin position="18"/>
        <end position="184"/>
    </location>
</feature>